<protein>
    <submittedName>
        <fullName evidence="1">Uncharacterized protein</fullName>
    </submittedName>
</protein>
<organism evidence="1 2">
    <name type="scientific">Thermus arciformis</name>
    <dbReference type="NCBI Taxonomy" id="482827"/>
    <lineage>
        <taxon>Bacteria</taxon>
        <taxon>Thermotogati</taxon>
        <taxon>Deinococcota</taxon>
        <taxon>Deinococci</taxon>
        <taxon>Thermales</taxon>
        <taxon>Thermaceae</taxon>
        <taxon>Thermus</taxon>
    </lineage>
</organism>
<gene>
    <name evidence="1" type="ORF">SAMN04488243_14712</name>
</gene>
<dbReference type="EMBL" id="FNBC01000047">
    <property type="protein sequence ID" value="SDF38028.1"/>
    <property type="molecule type" value="Genomic_DNA"/>
</dbReference>
<dbReference type="AlphaFoldDB" id="A0A1G7KL89"/>
<reference evidence="2" key="1">
    <citation type="submission" date="2016-10" db="EMBL/GenBank/DDBJ databases">
        <authorList>
            <person name="Varghese N."/>
            <person name="Submissions S."/>
        </authorList>
    </citation>
    <scope>NUCLEOTIDE SEQUENCE [LARGE SCALE GENOMIC DNA]</scope>
    <source>
        <strain evidence="2">CGMCC 1.6992</strain>
    </source>
</reference>
<accession>A0A1G7KL89</accession>
<evidence type="ECO:0000313" key="2">
    <source>
        <dbReference type="Proteomes" id="UP000199446"/>
    </source>
</evidence>
<proteinExistence type="predicted"/>
<dbReference type="RefSeq" id="WP_093008570.1">
    <property type="nucleotide sequence ID" value="NZ_FNBC01000047.1"/>
</dbReference>
<keyword evidence="2" id="KW-1185">Reference proteome</keyword>
<sequence length="795" mass="84563">MTPKALLLLPFLLLALAARPGEVLVLPFAGLPEGSLEADSPFPLLLPPEAREGVALAVLLVPPHTPPGVYRVCLGGVCKEVAVEARPGLSAHFPEEVLGRELVGRLKNTGNVPLRVHLSPLPQSGVGFPPVALALAPGEEREVALALEGAGEGWFQVDYGEGRLLRRVRVLGEGGVVPYVLRGWAEGAYPGPALSLALEGPLSREAGVAFRGGLGEGEGFRLALALGPYRLALGLPLAAEAGYREEGLEVRAAYPWALEGRFGREEVYAFRLSPEALGLGYAGRGFSAGLSLPFARPEGLSFRLERYGEPHLYARWEGGPYVGFASPPWRGEAGLGPSGPSLLLAFGGGEGGLSYLLEGGYRGSPFLALGLGYGFGGLGLSFRGSLEGGRVGLALGGSFREGPLEARAWLAPGNLAASLAFAEGPYALRLEGRSGGRGLEARLEGAYAFRLPVPEGLTLALGGYEEVPLEGEVRHLGRPVASARVLAGERWVETDEKGRFRLYVPRSRTRVRAEGPPSLLALPAEASWRPEEGFLRLELPPAALLVLACEGPGKGAYVLGPVSLPLDCGGRAVLPPGAYRLLPLGGGEEVRVDLAPEEKREVLLRFLPPAREALEEARPLEVEWPKVLAPGEVGRVVVKGAGEGVRLLGAPLLAREEGEGGLVLLFQTPWEAEGGLPLAVEEGGRRVERLVPVDPRRPLLELTLSPPRARAGEVVEVRLLARFPAHGAEVEVGDRVFPLSPLPGLPPTFTGRVLLTEELLREVREEGPLRYLTLRYRAWQGERGVEGRGRLPLAR</sequence>
<evidence type="ECO:0000313" key="1">
    <source>
        <dbReference type="EMBL" id="SDF38028.1"/>
    </source>
</evidence>
<name>A0A1G7KL89_9DEIN</name>
<dbReference type="Proteomes" id="UP000199446">
    <property type="component" value="Unassembled WGS sequence"/>
</dbReference>
<dbReference type="OrthoDB" id="29328at2"/>
<dbReference type="STRING" id="482827.SAMN04488243_14712"/>